<gene>
    <name evidence="9" type="ORF">HYN49_09480</name>
</gene>
<dbReference type="NCBIfam" id="TIGR00229">
    <property type="entry name" value="sensory_box"/>
    <property type="match status" value="2"/>
</dbReference>
<dbReference type="EC" id="2.7.13.3" evidence="2"/>
<dbReference type="OrthoDB" id="9781208at2"/>
<dbReference type="PANTHER" id="PTHR43304:SF1">
    <property type="entry name" value="PAC DOMAIN-CONTAINING PROTEIN"/>
    <property type="match status" value="1"/>
</dbReference>
<dbReference type="GO" id="GO:0000155">
    <property type="term" value="F:phosphorelay sensor kinase activity"/>
    <property type="evidence" value="ECO:0007669"/>
    <property type="project" value="InterPro"/>
</dbReference>
<evidence type="ECO:0000259" key="6">
    <source>
        <dbReference type="PROSITE" id="PS50109"/>
    </source>
</evidence>
<feature type="domain" description="Histidine kinase" evidence="6">
    <location>
        <begin position="297"/>
        <end position="510"/>
    </location>
</feature>
<evidence type="ECO:0000313" key="10">
    <source>
        <dbReference type="Proteomes" id="UP000244937"/>
    </source>
</evidence>
<dbReference type="SUPFAM" id="SSF55785">
    <property type="entry name" value="PYP-like sensor domain (PAS domain)"/>
    <property type="match status" value="2"/>
</dbReference>
<dbReference type="PANTHER" id="PTHR43304">
    <property type="entry name" value="PHYTOCHROME-LIKE PROTEIN CPH1"/>
    <property type="match status" value="1"/>
</dbReference>
<dbReference type="SMART" id="SM00387">
    <property type="entry name" value="HATPase_c"/>
    <property type="match status" value="1"/>
</dbReference>
<dbReference type="RefSeq" id="WP_108903887.1">
    <property type="nucleotide sequence ID" value="NZ_CP029187.1"/>
</dbReference>
<dbReference type="Pfam" id="PF00512">
    <property type="entry name" value="HisKA"/>
    <property type="match status" value="1"/>
</dbReference>
<evidence type="ECO:0000256" key="3">
    <source>
        <dbReference type="ARBA" id="ARBA00022553"/>
    </source>
</evidence>
<dbReference type="InterPro" id="IPR000700">
    <property type="entry name" value="PAS-assoc_C"/>
</dbReference>
<evidence type="ECO:0000256" key="4">
    <source>
        <dbReference type="ARBA" id="ARBA00022679"/>
    </source>
</evidence>
<evidence type="ECO:0000256" key="5">
    <source>
        <dbReference type="ARBA" id="ARBA00022777"/>
    </source>
</evidence>
<evidence type="ECO:0000259" key="8">
    <source>
        <dbReference type="PROSITE" id="PS50113"/>
    </source>
</evidence>
<sequence length="517" mass="58639">MQNSDKNEKTDTVLQATEGLYHKMVSEVQDYALLLLDCDGTILNWNPGAQNIKGYAPEEIIGKNFRVFYSDEDRKRQLPESLLQQAFDNGRAAHEGFRVKKDGSTFWGSVVITALHDSDNKVIGYSKVTRDLTERKNAEDNLEKHAIALQHHNEMLRLSEERYHRMIAEVEDYAIILLDTDGNIMNWNKGAENIKGYTESEIIGRNFRSFYRPEDRERQLPEQLLAEAVANNKATHEGWRLRKDGTHFWGSIVITALHDDEGNITGFSKVTRDLTYKKQSDDLILMQNKQLEEYAYVASHDLQEPLRKIMLFIDLLHRNIDNKETVAAYISKINSATERMSNLIKAVLNYSQVTDSIALKAEVDLNAVLANIETDFEIMLADKQGIINRGALPIINAVPIQMHQLFSNLINNGIKFNDDHPVIDIIYLNAAHSGKQGFMKITVKDNGRGFNPEHTDKIFRMFHRLHDKTQGTGIGLALCKRVVENHGGTITVASNPGQGTAFEIWLPETLLTPLISP</sequence>
<feature type="domain" description="PAS" evidence="7">
    <location>
        <begin position="160"/>
        <end position="232"/>
    </location>
</feature>
<dbReference type="InterPro" id="IPR001610">
    <property type="entry name" value="PAC"/>
</dbReference>
<name>A0A2S1SIC1_9FLAO</name>
<dbReference type="PROSITE" id="PS50113">
    <property type="entry name" value="PAC"/>
    <property type="match status" value="2"/>
</dbReference>
<proteinExistence type="predicted"/>
<dbReference type="InterPro" id="IPR035965">
    <property type="entry name" value="PAS-like_dom_sf"/>
</dbReference>
<dbReference type="SMART" id="SM00388">
    <property type="entry name" value="HisKA"/>
    <property type="match status" value="1"/>
</dbReference>
<keyword evidence="10" id="KW-1185">Reference proteome</keyword>
<dbReference type="Gene3D" id="3.30.565.10">
    <property type="entry name" value="Histidine kinase-like ATPase, C-terminal domain"/>
    <property type="match status" value="1"/>
</dbReference>
<dbReference type="EMBL" id="CP029187">
    <property type="protein sequence ID" value="AWI26109.1"/>
    <property type="molecule type" value="Genomic_DNA"/>
</dbReference>
<keyword evidence="4" id="KW-0808">Transferase</keyword>
<dbReference type="InterPro" id="IPR003594">
    <property type="entry name" value="HATPase_dom"/>
</dbReference>
<dbReference type="SMART" id="SM00091">
    <property type="entry name" value="PAS"/>
    <property type="match status" value="2"/>
</dbReference>
<dbReference type="Gene3D" id="3.30.450.20">
    <property type="entry name" value="PAS domain"/>
    <property type="match status" value="2"/>
</dbReference>
<accession>A0A2S1SIC1</accession>
<dbReference type="InterPro" id="IPR036097">
    <property type="entry name" value="HisK_dim/P_sf"/>
</dbReference>
<reference evidence="9 10" key="1">
    <citation type="submission" date="2018-05" db="EMBL/GenBank/DDBJ databases">
        <title>Genome sequencing of Flavobacterium sp. HYN0049.</title>
        <authorList>
            <person name="Yi H."/>
            <person name="Baek C."/>
        </authorList>
    </citation>
    <scope>NUCLEOTIDE SEQUENCE [LARGE SCALE GENOMIC DNA]</scope>
    <source>
        <strain evidence="9 10">HYN0049</strain>
    </source>
</reference>
<dbReference type="InterPro" id="IPR003661">
    <property type="entry name" value="HisK_dim/P_dom"/>
</dbReference>
<dbReference type="PRINTS" id="PR00344">
    <property type="entry name" value="BCTRLSENSOR"/>
</dbReference>
<dbReference type="CDD" id="cd00082">
    <property type="entry name" value="HisKA"/>
    <property type="match status" value="1"/>
</dbReference>
<evidence type="ECO:0000259" key="7">
    <source>
        <dbReference type="PROSITE" id="PS50112"/>
    </source>
</evidence>
<dbReference type="FunFam" id="3.30.565.10:FF:000006">
    <property type="entry name" value="Sensor histidine kinase WalK"/>
    <property type="match status" value="1"/>
</dbReference>
<dbReference type="SUPFAM" id="SSF55874">
    <property type="entry name" value="ATPase domain of HSP90 chaperone/DNA topoisomerase II/histidine kinase"/>
    <property type="match status" value="1"/>
</dbReference>
<dbReference type="AlphaFoldDB" id="A0A2S1SIC1"/>
<dbReference type="KEGG" id="fpal:HYN49_09480"/>
<dbReference type="SUPFAM" id="SSF47384">
    <property type="entry name" value="Homodimeric domain of signal transducing histidine kinase"/>
    <property type="match status" value="1"/>
</dbReference>
<dbReference type="Pfam" id="PF13426">
    <property type="entry name" value="PAS_9"/>
    <property type="match status" value="2"/>
</dbReference>
<evidence type="ECO:0000313" key="9">
    <source>
        <dbReference type="EMBL" id="AWI26109.1"/>
    </source>
</evidence>
<dbReference type="InterPro" id="IPR005467">
    <property type="entry name" value="His_kinase_dom"/>
</dbReference>
<dbReference type="Gene3D" id="1.10.287.130">
    <property type="match status" value="1"/>
</dbReference>
<dbReference type="PROSITE" id="PS50112">
    <property type="entry name" value="PAS"/>
    <property type="match status" value="2"/>
</dbReference>
<feature type="domain" description="PAC" evidence="8">
    <location>
        <begin position="234"/>
        <end position="286"/>
    </location>
</feature>
<organism evidence="9 10">
    <name type="scientific">Flavobacterium pallidum</name>
    <dbReference type="NCBI Taxonomy" id="2172098"/>
    <lineage>
        <taxon>Bacteria</taxon>
        <taxon>Pseudomonadati</taxon>
        <taxon>Bacteroidota</taxon>
        <taxon>Flavobacteriia</taxon>
        <taxon>Flavobacteriales</taxon>
        <taxon>Flavobacteriaceae</taxon>
        <taxon>Flavobacterium</taxon>
    </lineage>
</organism>
<dbReference type="InterPro" id="IPR052162">
    <property type="entry name" value="Sensor_kinase/Photoreceptor"/>
</dbReference>
<comment type="catalytic activity">
    <reaction evidence="1">
        <text>ATP + protein L-histidine = ADP + protein N-phospho-L-histidine.</text>
        <dbReference type="EC" id="2.7.13.3"/>
    </reaction>
</comment>
<evidence type="ECO:0000256" key="1">
    <source>
        <dbReference type="ARBA" id="ARBA00000085"/>
    </source>
</evidence>
<dbReference type="PROSITE" id="PS50109">
    <property type="entry name" value="HIS_KIN"/>
    <property type="match status" value="1"/>
</dbReference>
<keyword evidence="3" id="KW-0597">Phosphoprotein</keyword>
<protein>
    <recommendedName>
        <fullName evidence="2">histidine kinase</fullName>
        <ecNumber evidence="2">2.7.13.3</ecNumber>
    </recommendedName>
</protein>
<evidence type="ECO:0000256" key="2">
    <source>
        <dbReference type="ARBA" id="ARBA00012438"/>
    </source>
</evidence>
<dbReference type="Pfam" id="PF02518">
    <property type="entry name" value="HATPase_c"/>
    <property type="match status" value="1"/>
</dbReference>
<feature type="domain" description="PAC" evidence="8">
    <location>
        <begin position="92"/>
        <end position="144"/>
    </location>
</feature>
<keyword evidence="5 9" id="KW-0418">Kinase</keyword>
<dbReference type="InterPro" id="IPR036890">
    <property type="entry name" value="HATPase_C_sf"/>
</dbReference>
<feature type="domain" description="PAS" evidence="7">
    <location>
        <begin position="33"/>
        <end position="90"/>
    </location>
</feature>
<dbReference type="CDD" id="cd00130">
    <property type="entry name" value="PAS"/>
    <property type="match status" value="2"/>
</dbReference>
<dbReference type="Proteomes" id="UP000244937">
    <property type="component" value="Chromosome"/>
</dbReference>
<dbReference type="SMART" id="SM00086">
    <property type="entry name" value="PAC"/>
    <property type="match status" value="2"/>
</dbReference>
<dbReference type="InterPro" id="IPR004358">
    <property type="entry name" value="Sig_transdc_His_kin-like_C"/>
</dbReference>
<dbReference type="InterPro" id="IPR000014">
    <property type="entry name" value="PAS"/>
</dbReference>